<dbReference type="PANTHER" id="PTHR34836">
    <property type="entry name" value="OS06G0188250 PROTEIN"/>
    <property type="match status" value="1"/>
</dbReference>
<evidence type="ECO:0000313" key="3">
    <source>
        <dbReference type="EMBL" id="PWA73725.1"/>
    </source>
</evidence>
<keyword evidence="2" id="KW-0732">Signal</keyword>
<name>A0A2U1NJP6_ARTAN</name>
<accession>A0A2U1NJP6</accession>
<organism evidence="3 4">
    <name type="scientific">Artemisia annua</name>
    <name type="common">Sweet wormwood</name>
    <dbReference type="NCBI Taxonomy" id="35608"/>
    <lineage>
        <taxon>Eukaryota</taxon>
        <taxon>Viridiplantae</taxon>
        <taxon>Streptophyta</taxon>
        <taxon>Embryophyta</taxon>
        <taxon>Tracheophyta</taxon>
        <taxon>Spermatophyta</taxon>
        <taxon>Magnoliopsida</taxon>
        <taxon>eudicotyledons</taxon>
        <taxon>Gunneridae</taxon>
        <taxon>Pentapetalae</taxon>
        <taxon>asterids</taxon>
        <taxon>campanulids</taxon>
        <taxon>Asterales</taxon>
        <taxon>Asteraceae</taxon>
        <taxon>Asteroideae</taxon>
        <taxon>Anthemideae</taxon>
        <taxon>Artemisiinae</taxon>
        <taxon>Artemisia</taxon>
    </lineage>
</organism>
<reference evidence="3 4" key="1">
    <citation type="journal article" date="2018" name="Mol. Plant">
        <title>The genome of Artemisia annua provides insight into the evolution of Asteraceae family and artemisinin biosynthesis.</title>
        <authorList>
            <person name="Shen Q."/>
            <person name="Zhang L."/>
            <person name="Liao Z."/>
            <person name="Wang S."/>
            <person name="Yan T."/>
            <person name="Shi P."/>
            <person name="Liu M."/>
            <person name="Fu X."/>
            <person name="Pan Q."/>
            <person name="Wang Y."/>
            <person name="Lv Z."/>
            <person name="Lu X."/>
            <person name="Zhang F."/>
            <person name="Jiang W."/>
            <person name="Ma Y."/>
            <person name="Chen M."/>
            <person name="Hao X."/>
            <person name="Li L."/>
            <person name="Tang Y."/>
            <person name="Lv G."/>
            <person name="Zhou Y."/>
            <person name="Sun X."/>
            <person name="Brodelius P.E."/>
            <person name="Rose J.K.C."/>
            <person name="Tang K."/>
        </authorList>
    </citation>
    <scope>NUCLEOTIDE SEQUENCE [LARGE SCALE GENOMIC DNA]</scope>
    <source>
        <strain evidence="4">cv. Huhao1</strain>
        <tissue evidence="3">Leaf</tissue>
    </source>
</reference>
<keyword evidence="4" id="KW-1185">Reference proteome</keyword>
<proteinExistence type="predicted"/>
<dbReference type="InterPro" id="IPR015683">
    <property type="entry name" value="Ionotropic_Glu_rcpt"/>
</dbReference>
<evidence type="ECO:0000256" key="2">
    <source>
        <dbReference type="SAM" id="SignalP"/>
    </source>
</evidence>
<feature type="signal peptide" evidence="2">
    <location>
        <begin position="1"/>
        <end position="28"/>
    </location>
</feature>
<evidence type="ECO:0000256" key="1">
    <source>
        <dbReference type="SAM" id="MobiDB-lite"/>
    </source>
</evidence>
<dbReference type="EMBL" id="PKPP01002690">
    <property type="protein sequence ID" value="PWA73725.1"/>
    <property type="molecule type" value="Genomic_DNA"/>
</dbReference>
<evidence type="ECO:0000313" key="4">
    <source>
        <dbReference type="Proteomes" id="UP000245207"/>
    </source>
</evidence>
<dbReference type="AlphaFoldDB" id="A0A2U1NJP6"/>
<feature type="region of interest" description="Disordered" evidence="1">
    <location>
        <begin position="237"/>
        <end position="256"/>
    </location>
</feature>
<dbReference type="Proteomes" id="UP000245207">
    <property type="component" value="Unassembled WGS sequence"/>
</dbReference>
<comment type="caution">
    <text evidence="3">The sequence shown here is derived from an EMBL/GenBank/DDBJ whole genome shotgun (WGS) entry which is preliminary data.</text>
</comment>
<dbReference type="PANTHER" id="PTHR34836:SF6">
    <property type="entry name" value="PERIPLASMIC BINDING PROTEIN-LIKE I"/>
    <property type="match status" value="1"/>
</dbReference>
<sequence length="331" mass="37177">MEIKSRKCTDVFLIFMLICFQICSKAQADSSYQEIQVGVTLDMGSWVGKIVHSCMTMALSDFYTFNNHYKTMIVLHSGDTHGEPLHALSAGKTYVTKGYSTYTNIPARRGGYDHGPKSSGNEYMVDTKTTEKVHAPGARFKEFAGSPSKAELLKEYVHSPTMSSGPKYAPINHIDDHGPIYAQNYLVNYENLSPPKYQQENTINEPHRPKKDLFSKPAHVYLFSGSGLVKTKNISGPDKSWHSVSPPATHHPLSNPTNNINEALGLLEESVYYSPRADPRRRGVLDDLSTRAQPIEPQRRYARPAFVSKHSDARHNFNTTAVDSYEATRRY</sequence>
<keyword evidence="3" id="KW-0675">Receptor</keyword>
<protein>
    <submittedName>
        <fullName evidence="3">Extracellular ligand-binding receptor</fullName>
    </submittedName>
</protein>
<feature type="chain" id="PRO_5015651013" evidence="2">
    <location>
        <begin position="29"/>
        <end position="331"/>
    </location>
</feature>
<gene>
    <name evidence="3" type="ORF">CTI12_AA257040</name>
</gene>
<dbReference type="OrthoDB" id="1473520at2759"/>